<keyword evidence="4" id="KW-1185">Reference proteome</keyword>
<organism evidence="3 4">
    <name type="scientific">Planktothrix serta PCC 8927</name>
    <dbReference type="NCBI Taxonomy" id="671068"/>
    <lineage>
        <taxon>Bacteria</taxon>
        <taxon>Bacillati</taxon>
        <taxon>Cyanobacteriota</taxon>
        <taxon>Cyanophyceae</taxon>
        <taxon>Oscillatoriophycideae</taxon>
        <taxon>Oscillatoriales</taxon>
        <taxon>Microcoleaceae</taxon>
        <taxon>Planktothrix</taxon>
    </lineage>
</organism>
<reference evidence="3" key="1">
    <citation type="submission" date="2019-10" db="EMBL/GenBank/DDBJ databases">
        <authorList>
            <consortium name="Genoscope - CEA"/>
            <person name="William W."/>
        </authorList>
    </citation>
    <scope>NUCLEOTIDE SEQUENCE [LARGE SCALE GENOMIC DNA]</scope>
    <source>
        <strain evidence="3">BBR_PRJEB10992</strain>
    </source>
</reference>
<dbReference type="Pfam" id="PF20434">
    <property type="entry name" value="BD-FAE"/>
    <property type="match status" value="1"/>
</dbReference>
<dbReference type="AlphaFoldDB" id="A0A7Z9BRF5"/>
<evidence type="ECO:0000313" key="3">
    <source>
        <dbReference type="EMBL" id="VXD15506.1"/>
    </source>
</evidence>
<dbReference type="PANTHER" id="PTHR48081">
    <property type="entry name" value="AB HYDROLASE SUPERFAMILY PROTEIN C4A8.06C"/>
    <property type="match status" value="1"/>
</dbReference>
<dbReference type="GO" id="GO:0016787">
    <property type="term" value="F:hydrolase activity"/>
    <property type="evidence" value="ECO:0007669"/>
    <property type="project" value="UniProtKB-KW"/>
</dbReference>
<dbReference type="RefSeq" id="WP_083616394.1">
    <property type="nucleotide sequence ID" value="NZ_LR734824.1"/>
</dbReference>
<gene>
    <name evidence="3" type="ORF">PL8927_50004</name>
</gene>
<sequence length="283" mass="31325">MSNFAELGRLFFEGIEVYPQIAYRRINDVTVHLDIYKPRNLRGKNKTLVAIHGGGWISGTKEEVLPQLIPFLTQGWSIVNVEYRIGTVALAPAAVEDVRCALRWVFSQASKYQFDPDKIVVIGGSAGGHLATLCSILPNAAGFDQLTETSDHKPPKNLPELKVAAIINLFGIMDVNDILAGINRKDYAVLWFGQQPNTQELAAKISPINYVRSGLPPLLTIHGNKDELVPYQQAVKMHQKLDDFGVPNQLLTLKGAGHGGFSPEQAYLLYQTIQNFLQTYKLG</sequence>
<dbReference type="Gene3D" id="3.40.50.1820">
    <property type="entry name" value="alpha/beta hydrolase"/>
    <property type="match status" value="1"/>
</dbReference>
<dbReference type="OrthoDB" id="24847at2"/>
<proteinExistence type="predicted"/>
<dbReference type="InterPro" id="IPR050300">
    <property type="entry name" value="GDXG_lipolytic_enzyme"/>
</dbReference>
<dbReference type="SUPFAM" id="SSF53474">
    <property type="entry name" value="alpha/beta-Hydrolases"/>
    <property type="match status" value="1"/>
</dbReference>
<evidence type="ECO:0000313" key="4">
    <source>
        <dbReference type="Proteomes" id="UP000184550"/>
    </source>
</evidence>
<dbReference type="PANTHER" id="PTHR48081:SF33">
    <property type="entry name" value="KYNURENINE FORMAMIDASE"/>
    <property type="match status" value="1"/>
</dbReference>
<evidence type="ECO:0000259" key="2">
    <source>
        <dbReference type="Pfam" id="PF20434"/>
    </source>
</evidence>
<name>A0A7Z9BRF5_9CYAN</name>
<feature type="domain" description="BD-FAE-like" evidence="2">
    <location>
        <begin position="33"/>
        <end position="241"/>
    </location>
</feature>
<dbReference type="InterPro" id="IPR049492">
    <property type="entry name" value="BD-FAE-like_dom"/>
</dbReference>
<keyword evidence="1" id="KW-0378">Hydrolase</keyword>
<accession>A0A7Z9BRF5</accession>
<dbReference type="Proteomes" id="UP000184550">
    <property type="component" value="Unassembled WGS sequence"/>
</dbReference>
<comment type="caution">
    <text evidence="3">The sequence shown here is derived from an EMBL/GenBank/DDBJ whole genome shotgun (WGS) entry which is preliminary data.</text>
</comment>
<evidence type="ECO:0000256" key="1">
    <source>
        <dbReference type="ARBA" id="ARBA00022801"/>
    </source>
</evidence>
<dbReference type="EMBL" id="CZCU02000124">
    <property type="protein sequence ID" value="VXD15506.1"/>
    <property type="molecule type" value="Genomic_DNA"/>
</dbReference>
<protein>
    <recommendedName>
        <fullName evidence="2">BD-FAE-like domain-containing protein</fullName>
    </recommendedName>
</protein>
<dbReference type="InterPro" id="IPR029058">
    <property type="entry name" value="AB_hydrolase_fold"/>
</dbReference>